<evidence type="ECO:0000313" key="3">
    <source>
        <dbReference type="Proteomes" id="UP001189429"/>
    </source>
</evidence>
<proteinExistence type="predicted"/>
<name>A0ABN9WU69_9DINO</name>
<evidence type="ECO:0000256" key="1">
    <source>
        <dbReference type="SAM" id="MobiDB-lite"/>
    </source>
</evidence>
<dbReference type="EMBL" id="CAUYUJ010019140">
    <property type="protein sequence ID" value="CAK0888853.1"/>
    <property type="molecule type" value="Genomic_DNA"/>
</dbReference>
<reference evidence="2" key="1">
    <citation type="submission" date="2023-10" db="EMBL/GenBank/DDBJ databases">
        <authorList>
            <person name="Chen Y."/>
            <person name="Shah S."/>
            <person name="Dougan E. K."/>
            <person name="Thang M."/>
            <person name="Chan C."/>
        </authorList>
    </citation>
    <scope>NUCLEOTIDE SEQUENCE [LARGE SCALE GENOMIC DNA]</scope>
</reference>
<evidence type="ECO:0000313" key="2">
    <source>
        <dbReference type="EMBL" id="CAK0888853.1"/>
    </source>
</evidence>
<accession>A0ABN9WU69</accession>
<keyword evidence="3" id="KW-1185">Reference proteome</keyword>
<organism evidence="2 3">
    <name type="scientific">Prorocentrum cordatum</name>
    <dbReference type="NCBI Taxonomy" id="2364126"/>
    <lineage>
        <taxon>Eukaryota</taxon>
        <taxon>Sar</taxon>
        <taxon>Alveolata</taxon>
        <taxon>Dinophyceae</taxon>
        <taxon>Prorocentrales</taxon>
        <taxon>Prorocentraceae</taxon>
        <taxon>Prorocentrum</taxon>
    </lineage>
</organism>
<dbReference type="Proteomes" id="UP001189429">
    <property type="component" value="Unassembled WGS sequence"/>
</dbReference>
<sequence length="153" mass="16195">MCRTTAPTTTIRHAKQSSIIHTNIFDAEPSWGKTRISRRMRRMRRLFKVSGAATVTAATANTATATATAATATAATATASAAVTADTATTTTMATRLPRLDQPEGGPGASARHSGPCLSAKPEGSLEKAWRQVNLRFVDAFLLLLARENALLL</sequence>
<feature type="region of interest" description="Disordered" evidence="1">
    <location>
        <begin position="98"/>
        <end position="122"/>
    </location>
</feature>
<comment type="caution">
    <text evidence="2">The sequence shown here is derived from an EMBL/GenBank/DDBJ whole genome shotgun (WGS) entry which is preliminary data.</text>
</comment>
<protein>
    <submittedName>
        <fullName evidence="2">Uncharacterized protein</fullName>
    </submittedName>
</protein>
<gene>
    <name evidence="2" type="ORF">PCOR1329_LOCUS69559</name>
</gene>